<accession>A0A9D4B1Y3</accession>
<sequence length="172" mass="19303">MLEDPEGCHLWTVHGKPKTEARPLQGLRGEVQVGCQQALPTRGQFHPICLLGDTTYVLCSCKPYSRAWQLCHNAIQDHLVKAILLTVENIAVNSDIPGMDSQLQLDSVITKKEQKKILMVDTTVPFQNRTPATPTLKLKKVEKYVPLANAFRTRSYEVQTHTDYWSPGCMGS</sequence>
<dbReference type="AlphaFoldDB" id="A0A9D4B1Y3"/>
<name>A0A9D4B1Y3_9SAUR</name>
<reference evidence="1" key="1">
    <citation type="submission" date="2021-09" db="EMBL/GenBank/DDBJ databases">
        <title>The genome of Mauremys mutica provides insights into the evolution of semi-aquatic lifestyle.</title>
        <authorList>
            <person name="Gong S."/>
            <person name="Gao Y."/>
        </authorList>
    </citation>
    <scope>NUCLEOTIDE SEQUENCE</scope>
    <source>
        <strain evidence="1">MM-2020</strain>
        <tissue evidence="1">Muscle</tissue>
    </source>
</reference>
<evidence type="ECO:0000313" key="1">
    <source>
        <dbReference type="EMBL" id="KAH1177316.1"/>
    </source>
</evidence>
<dbReference type="Proteomes" id="UP000827986">
    <property type="component" value="Unassembled WGS sequence"/>
</dbReference>
<protein>
    <submittedName>
        <fullName evidence="1">Uncharacterized protein</fullName>
    </submittedName>
</protein>
<comment type="caution">
    <text evidence="1">The sequence shown here is derived from an EMBL/GenBank/DDBJ whole genome shotgun (WGS) entry which is preliminary data.</text>
</comment>
<organism evidence="1 2">
    <name type="scientific">Mauremys mutica</name>
    <name type="common">yellowpond turtle</name>
    <dbReference type="NCBI Taxonomy" id="74926"/>
    <lineage>
        <taxon>Eukaryota</taxon>
        <taxon>Metazoa</taxon>
        <taxon>Chordata</taxon>
        <taxon>Craniata</taxon>
        <taxon>Vertebrata</taxon>
        <taxon>Euteleostomi</taxon>
        <taxon>Archelosauria</taxon>
        <taxon>Testudinata</taxon>
        <taxon>Testudines</taxon>
        <taxon>Cryptodira</taxon>
        <taxon>Durocryptodira</taxon>
        <taxon>Testudinoidea</taxon>
        <taxon>Geoemydidae</taxon>
        <taxon>Geoemydinae</taxon>
        <taxon>Mauremys</taxon>
    </lineage>
</organism>
<proteinExistence type="predicted"/>
<gene>
    <name evidence="1" type="ORF">KIL84_011018</name>
</gene>
<keyword evidence="2" id="KW-1185">Reference proteome</keyword>
<dbReference type="EMBL" id="JAHDVG010000474">
    <property type="protein sequence ID" value="KAH1177316.1"/>
    <property type="molecule type" value="Genomic_DNA"/>
</dbReference>
<evidence type="ECO:0000313" key="2">
    <source>
        <dbReference type="Proteomes" id="UP000827986"/>
    </source>
</evidence>